<dbReference type="GO" id="GO:0005829">
    <property type="term" value="C:cytosol"/>
    <property type="evidence" value="ECO:0007669"/>
    <property type="project" value="TreeGrafter"/>
</dbReference>
<evidence type="ECO:0000256" key="6">
    <source>
        <dbReference type="ARBA" id="ARBA00022840"/>
    </source>
</evidence>
<keyword evidence="8 10" id="KW-0030">Aminoacyl-tRNA synthetase</keyword>
<proteinExistence type="inferred from homology"/>
<dbReference type="GO" id="GO:0006426">
    <property type="term" value="P:glycyl-tRNA aminoacylation"/>
    <property type="evidence" value="ECO:0007669"/>
    <property type="project" value="UniProtKB-UniRule"/>
</dbReference>
<evidence type="ECO:0000256" key="4">
    <source>
        <dbReference type="ARBA" id="ARBA00022598"/>
    </source>
</evidence>
<evidence type="ECO:0000256" key="9">
    <source>
        <dbReference type="ARBA" id="ARBA00047937"/>
    </source>
</evidence>
<comment type="similarity">
    <text evidence="2 10">Belongs to the class-II aminoacyl-tRNA synthetase family.</text>
</comment>
<dbReference type="InterPro" id="IPR006194">
    <property type="entry name" value="Gly-tRNA-synth_heterodimer"/>
</dbReference>
<name>A0A916Z2E7_9BACL</name>
<dbReference type="PANTHER" id="PTHR30075:SF2">
    <property type="entry name" value="GLYCINE--TRNA LIGASE, CHLOROPLASTIC_MITOCHONDRIAL 2"/>
    <property type="match status" value="1"/>
</dbReference>
<gene>
    <name evidence="10 12" type="primary">glyS</name>
    <name evidence="12" type="ORF">GCM10010911_31570</name>
</gene>
<feature type="domain" description="DALR anticodon binding" evidence="11">
    <location>
        <begin position="588"/>
        <end position="678"/>
    </location>
</feature>
<evidence type="ECO:0000313" key="12">
    <source>
        <dbReference type="EMBL" id="GGD71352.1"/>
    </source>
</evidence>
<keyword evidence="13" id="KW-1185">Reference proteome</keyword>
<evidence type="ECO:0000256" key="7">
    <source>
        <dbReference type="ARBA" id="ARBA00022917"/>
    </source>
</evidence>
<reference evidence="12" key="1">
    <citation type="journal article" date="2014" name="Int. J. Syst. Evol. Microbiol.">
        <title>Complete genome sequence of Corynebacterium casei LMG S-19264T (=DSM 44701T), isolated from a smear-ripened cheese.</title>
        <authorList>
            <consortium name="US DOE Joint Genome Institute (JGI-PGF)"/>
            <person name="Walter F."/>
            <person name="Albersmeier A."/>
            <person name="Kalinowski J."/>
            <person name="Ruckert C."/>
        </authorList>
    </citation>
    <scope>NUCLEOTIDE SEQUENCE</scope>
    <source>
        <strain evidence="12">CGMCC 1.15178</strain>
    </source>
</reference>
<comment type="subcellular location">
    <subcellularLocation>
        <location evidence="1 10">Cytoplasm</location>
    </subcellularLocation>
</comment>
<protein>
    <recommendedName>
        <fullName evidence="10">Glycine--tRNA ligase beta subunit</fullName>
        <ecNumber evidence="10">6.1.1.14</ecNumber>
    </recommendedName>
    <alternativeName>
        <fullName evidence="10">Glycyl-tRNA synthetase beta subunit</fullName>
        <shortName evidence="10">GlyRS</shortName>
    </alternativeName>
</protein>
<comment type="caution">
    <text evidence="12">The sequence shown here is derived from an EMBL/GenBank/DDBJ whole genome shotgun (WGS) entry which is preliminary data.</text>
</comment>
<organism evidence="12 13">
    <name type="scientific">Paenibacillus nasutitermitis</name>
    <dbReference type="NCBI Taxonomy" id="1652958"/>
    <lineage>
        <taxon>Bacteria</taxon>
        <taxon>Bacillati</taxon>
        <taxon>Bacillota</taxon>
        <taxon>Bacilli</taxon>
        <taxon>Bacillales</taxon>
        <taxon>Paenibacillaceae</taxon>
        <taxon>Paenibacillus</taxon>
    </lineage>
</organism>
<dbReference type="GO" id="GO:0004820">
    <property type="term" value="F:glycine-tRNA ligase activity"/>
    <property type="evidence" value="ECO:0007669"/>
    <property type="project" value="UniProtKB-UniRule"/>
</dbReference>
<dbReference type="SUPFAM" id="SSF109604">
    <property type="entry name" value="HD-domain/PDEase-like"/>
    <property type="match status" value="1"/>
</dbReference>
<dbReference type="EMBL" id="BMHP01000002">
    <property type="protein sequence ID" value="GGD71352.1"/>
    <property type="molecule type" value="Genomic_DNA"/>
</dbReference>
<dbReference type="HAMAP" id="MF_00255">
    <property type="entry name" value="Gly_tRNA_synth_beta"/>
    <property type="match status" value="1"/>
</dbReference>
<evidence type="ECO:0000256" key="5">
    <source>
        <dbReference type="ARBA" id="ARBA00022741"/>
    </source>
</evidence>
<sequence length="693" mass="76643">MAKDLLLEIGLEEVPARFVRGAMNQLKEKTAKWLDTARIGHGEVEAYATPRRIAVIIRDVEEKQADVSEEVKGPSRKIALDEQGAWSKAALGFARSQGAQPEDFFFKELGGVEYVYVNKSSIGTVTADVLPEGLVSLITSMSFPKNMRWGSYELKFVRPIKWLVALFGETVIPFEITGVQSGNKTRGHRFLGGEALVSSPSDYVEELRGQRVLADVREREQLILDQIQALAAEKNWKIDVKPDLLEEVLFLVEYPSVLFGTFDESFLEIPQEVLITSMREHQRYFPVLSDQGKLLPFFVTVRNGDRNSIEQVAKGNEKVLRARLSDARFFYAEDQKTPIVESLGKLEKIVYHEELGTVSDKVRRIQITASKLSDFLGLDAQTTDDIARTAAICKFDLVTQMVYEFPELQGVMGEDYARKAGEREAVAAAINEHYQPRFAGDRAPGSLTGAIVSLADKIDTIVGCFSIGIIPTGSQDPYALRRQAAGIIQIILAHGLKLPLDRLFDLSLEVHSGKPLKREAGEIRSDLHEFFALRVKNVLSEQGIRYDVVDAVMAAGYNDLRQTVNRAQALTTYAAGERRDEFKLAVDALNRVSNLAAKAASKEVKTSLFADEAEGALYAAWQALSESVTANIKNLDASGAIAKLAGLKDTINVYFDSVMVMAEEADVRANRLALLAIIADGVGEVADFSKLVW</sequence>
<dbReference type="EC" id="6.1.1.14" evidence="10"/>
<dbReference type="InterPro" id="IPR008909">
    <property type="entry name" value="DALR_anticod-bd"/>
</dbReference>
<keyword evidence="5 10" id="KW-0547">Nucleotide-binding</keyword>
<dbReference type="NCBIfam" id="TIGR00211">
    <property type="entry name" value="glyS"/>
    <property type="match status" value="1"/>
</dbReference>
<dbReference type="PRINTS" id="PR01045">
    <property type="entry name" value="TRNASYNTHGB"/>
</dbReference>
<dbReference type="RefSeq" id="WP_188992889.1">
    <property type="nucleotide sequence ID" value="NZ_BMHP01000002.1"/>
</dbReference>
<evidence type="ECO:0000259" key="11">
    <source>
        <dbReference type="Pfam" id="PF05746"/>
    </source>
</evidence>
<evidence type="ECO:0000256" key="10">
    <source>
        <dbReference type="HAMAP-Rule" id="MF_00255"/>
    </source>
</evidence>
<reference evidence="12" key="2">
    <citation type="submission" date="2020-09" db="EMBL/GenBank/DDBJ databases">
        <authorList>
            <person name="Sun Q."/>
            <person name="Zhou Y."/>
        </authorList>
    </citation>
    <scope>NUCLEOTIDE SEQUENCE</scope>
    <source>
        <strain evidence="12">CGMCC 1.15178</strain>
    </source>
</reference>
<keyword evidence="6 10" id="KW-0067">ATP-binding</keyword>
<evidence type="ECO:0000256" key="3">
    <source>
        <dbReference type="ARBA" id="ARBA00022490"/>
    </source>
</evidence>
<evidence type="ECO:0000256" key="1">
    <source>
        <dbReference type="ARBA" id="ARBA00004496"/>
    </source>
</evidence>
<dbReference type="PANTHER" id="PTHR30075">
    <property type="entry name" value="GLYCYL-TRNA SYNTHETASE"/>
    <property type="match status" value="1"/>
</dbReference>
<comment type="catalytic activity">
    <reaction evidence="9 10">
        <text>tRNA(Gly) + glycine + ATP = glycyl-tRNA(Gly) + AMP + diphosphate</text>
        <dbReference type="Rhea" id="RHEA:16013"/>
        <dbReference type="Rhea" id="RHEA-COMP:9664"/>
        <dbReference type="Rhea" id="RHEA-COMP:9683"/>
        <dbReference type="ChEBI" id="CHEBI:30616"/>
        <dbReference type="ChEBI" id="CHEBI:33019"/>
        <dbReference type="ChEBI" id="CHEBI:57305"/>
        <dbReference type="ChEBI" id="CHEBI:78442"/>
        <dbReference type="ChEBI" id="CHEBI:78522"/>
        <dbReference type="ChEBI" id="CHEBI:456215"/>
        <dbReference type="EC" id="6.1.1.14"/>
    </reaction>
</comment>
<dbReference type="GO" id="GO:0006420">
    <property type="term" value="P:arginyl-tRNA aminoacylation"/>
    <property type="evidence" value="ECO:0007669"/>
    <property type="project" value="InterPro"/>
</dbReference>
<keyword evidence="3 10" id="KW-0963">Cytoplasm</keyword>
<accession>A0A916Z2E7</accession>
<evidence type="ECO:0000256" key="2">
    <source>
        <dbReference type="ARBA" id="ARBA00008226"/>
    </source>
</evidence>
<dbReference type="Proteomes" id="UP000612456">
    <property type="component" value="Unassembled WGS sequence"/>
</dbReference>
<keyword evidence="7 10" id="KW-0648">Protein biosynthesis</keyword>
<dbReference type="PROSITE" id="PS50861">
    <property type="entry name" value="AA_TRNA_LIGASE_II_GLYAB"/>
    <property type="match status" value="1"/>
</dbReference>
<evidence type="ECO:0000256" key="8">
    <source>
        <dbReference type="ARBA" id="ARBA00023146"/>
    </source>
</evidence>
<dbReference type="AlphaFoldDB" id="A0A916Z2E7"/>
<comment type="subunit">
    <text evidence="10">Tetramer of two alpha and two beta subunits.</text>
</comment>
<dbReference type="GO" id="GO:0004814">
    <property type="term" value="F:arginine-tRNA ligase activity"/>
    <property type="evidence" value="ECO:0007669"/>
    <property type="project" value="InterPro"/>
</dbReference>
<dbReference type="GO" id="GO:0005524">
    <property type="term" value="F:ATP binding"/>
    <property type="evidence" value="ECO:0007669"/>
    <property type="project" value="UniProtKB-UniRule"/>
</dbReference>
<keyword evidence="4 10" id="KW-0436">Ligase</keyword>
<evidence type="ECO:0000313" key="13">
    <source>
        <dbReference type="Proteomes" id="UP000612456"/>
    </source>
</evidence>
<dbReference type="Pfam" id="PF02092">
    <property type="entry name" value="tRNA_synt_2f"/>
    <property type="match status" value="1"/>
</dbReference>
<dbReference type="InterPro" id="IPR015944">
    <property type="entry name" value="Gly-tRNA-synth_bsu"/>
</dbReference>
<dbReference type="Pfam" id="PF05746">
    <property type="entry name" value="DALR_1"/>
    <property type="match status" value="1"/>
</dbReference>